<dbReference type="EMBL" id="CAADFT010000005">
    <property type="protein sequence ID" value="VFK39767.1"/>
    <property type="molecule type" value="Genomic_DNA"/>
</dbReference>
<organism evidence="1">
    <name type="scientific">Candidatus Kentrum sp. TC</name>
    <dbReference type="NCBI Taxonomy" id="2126339"/>
    <lineage>
        <taxon>Bacteria</taxon>
        <taxon>Pseudomonadati</taxon>
        <taxon>Pseudomonadota</taxon>
        <taxon>Gammaproteobacteria</taxon>
        <taxon>Candidatus Kentrum</taxon>
    </lineage>
</organism>
<sequence length="224" mass="25998">MSGRFSTANADTIIPGVDPRKDRTFAPWKCIGVAHRAFRREGDSANRRDALATLALTVKKNHLEQSIRYWGIASTGRFWYQAASTIWPALFISRSASRMDRFLHEDQFCLTKAQSCIKDPRRSLATVFPIPESMEILRAAPIYIEFTCHAMRDREMRFLPSRAQHREMGTENHVFSIPYVRKVKDGFLHHPANPDSRGQKEQLLYVYKEIFIQRCLIHVRLHPL</sequence>
<gene>
    <name evidence="1" type="ORF">BECKTC1821E_GA0114239_100543</name>
</gene>
<name>A0A450YE02_9GAMM</name>
<evidence type="ECO:0000313" key="1">
    <source>
        <dbReference type="EMBL" id="VFK39767.1"/>
    </source>
</evidence>
<protein>
    <submittedName>
        <fullName evidence="1">Uncharacterized protein</fullName>
    </submittedName>
</protein>
<dbReference type="AlphaFoldDB" id="A0A450YE02"/>
<accession>A0A450YE02</accession>
<reference evidence="1" key="1">
    <citation type="submission" date="2019-02" db="EMBL/GenBank/DDBJ databases">
        <authorList>
            <person name="Gruber-Vodicka R. H."/>
            <person name="Seah K. B. B."/>
        </authorList>
    </citation>
    <scope>NUCLEOTIDE SEQUENCE</scope>
    <source>
        <strain evidence="1">BECK_BZ125</strain>
    </source>
</reference>
<proteinExistence type="predicted"/>